<dbReference type="RefSeq" id="WP_353302362.1">
    <property type="nucleotide sequence ID" value="NZ_BAAAAK010000001.1"/>
</dbReference>
<proteinExistence type="predicted"/>
<dbReference type="NCBIfam" id="TIGR01641">
    <property type="entry name" value="phageSPP1_gp7"/>
    <property type="match status" value="1"/>
</dbReference>
<reference evidence="3" key="2">
    <citation type="submission" date="2024-01" db="EMBL/GenBank/DDBJ databases">
        <title>Draft genome sequence of Lactobacillus amylovorus strain TKL145.</title>
        <authorList>
            <person name="Tohno M."/>
            <person name="Tanizawa Y."/>
        </authorList>
    </citation>
    <scope>NUCLEOTIDE SEQUENCE [LARGE SCALE GENOMIC DNA]</scope>
    <source>
        <strain evidence="3">TKL145</strain>
    </source>
</reference>
<protein>
    <recommendedName>
        <fullName evidence="1">Phage head morphogenesis domain-containing protein</fullName>
    </recommendedName>
</protein>
<feature type="domain" description="Phage head morphogenesis" evidence="1">
    <location>
        <begin position="120"/>
        <end position="228"/>
    </location>
</feature>
<evidence type="ECO:0000313" key="3">
    <source>
        <dbReference type="Proteomes" id="UP001437574"/>
    </source>
</evidence>
<dbReference type="AlphaFoldDB" id="A0ABC9VL25"/>
<organism evidence="2 3">
    <name type="scientific">Lactobacillus amylovorus subsp. animalium</name>
    <dbReference type="NCBI Taxonomy" id="3378536"/>
    <lineage>
        <taxon>Bacteria</taxon>
        <taxon>Bacillati</taxon>
        <taxon>Bacillota</taxon>
        <taxon>Bacilli</taxon>
        <taxon>Lactobacillales</taxon>
        <taxon>Lactobacillaceae</taxon>
        <taxon>Lactobacillus</taxon>
    </lineage>
</organism>
<dbReference type="InterPro" id="IPR006528">
    <property type="entry name" value="Phage_head_morphogenesis_dom"/>
</dbReference>
<gene>
    <name evidence="2" type="ORF">LATKL145_01440</name>
</gene>
<accession>A0ABC9VL25</accession>
<evidence type="ECO:0000313" key="2">
    <source>
        <dbReference type="EMBL" id="GAA0041734.1"/>
    </source>
</evidence>
<dbReference type="Proteomes" id="UP001437574">
    <property type="component" value="Unassembled WGS sequence"/>
</dbReference>
<sequence>MIRKWKKEADRLAKRYVYPCVKGGQQILKTDAQDPMDDVINRLNAMSFGLQDLQPDYLLNQATQQYVRALNTFSYKNVKMQTAIIGLNPVENDKNLSNYLKGKAMENMKLVQNMKDDWRNKIASDLYREVTQGCSIQDISADIMKRTDMAYNHAKLIANDQTGTIISDLNTYRNKQAGAGSYIWQTMEDDRVRPAHQDLDGKQFDYDDPNGGDDGMLPGQPINCRCVATPVFD</sequence>
<dbReference type="EMBL" id="BAAAAK010000001">
    <property type="protein sequence ID" value="GAA0041734.1"/>
    <property type="molecule type" value="Genomic_DNA"/>
</dbReference>
<comment type="caution">
    <text evidence="2">The sequence shown here is derived from an EMBL/GenBank/DDBJ whole genome shotgun (WGS) entry which is preliminary data.</text>
</comment>
<name>A0ABC9VL25_LACAM</name>
<evidence type="ECO:0000259" key="1">
    <source>
        <dbReference type="Pfam" id="PF04233"/>
    </source>
</evidence>
<dbReference type="Pfam" id="PF04233">
    <property type="entry name" value="Phage_Mu_F"/>
    <property type="match status" value="1"/>
</dbReference>
<reference evidence="2 3" key="1">
    <citation type="journal article" date="2024" name="Int. J. Syst. Evol. Microbiol.">
        <title>Proposal of Lactobacillus amylovorus subsp. animalis subsp. nov. and an emended description of Lactobacillus amylovorus.</title>
        <authorList>
            <person name="Yamane K."/>
            <person name="Tanizawa Y."/>
            <person name="Kobayashi H."/>
            <person name="Kamizono T."/>
            <person name="Kojima Y."/>
            <person name="Takagi H."/>
            <person name="Tohno M."/>
        </authorList>
    </citation>
    <scope>NUCLEOTIDE SEQUENCE [LARGE SCALE GENOMIC DNA]</scope>
    <source>
        <strain evidence="2 3">TKL145</strain>
    </source>
</reference>